<evidence type="ECO:0000313" key="1">
    <source>
        <dbReference type="EMBL" id="GAI49433.1"/>
    </source>
</evidence>
<organism evidence="1">
    <name type="scientific">marine sediment metagenome</name>
    <dbReference type="NCBI Taxonomy" id="412755"/>
    <lineage>
        <taxon>unclassified sequences</taxon>
        <taxon>metagenomes</taxon>
        <taxon>ecological metagenomes</taxon>
    </lineage>
</organism>
<protein>
    <submittedName>
        <fullName evidence="1">Uncharacterized protein</fullName>
    </submittedName>
</protein>
<feature type="non-terminal residue" evidence="1">
    <location>
        <position position="71"/>
    </location>
</feature>
<gene>
    <name evidence="1" type="ORF">S06H3_54244</name>
</gene>
<name>X1P0M2_9ZZZZ</name>
<sequence>MEQYLAHSPYPPPFYIYILLINEEEVPERKRKKILPAHRRALVGGHFRTQGLAQTCSNNVQRDGVWLKQPL</sequence>
<accession>X1P0M2</accession>
<dbReference type="EMBL" id="BARV01034675">
    <property type="protein sequence ID" value="GAI49433.1"/>
    <property type="molecule type" value="Genomic_DNA"/>
</dbReference>
<reference evidence="1" key="1">
    <citation type="journal article" date="2014" name="Front. Microbiol.">
        <title>High frequency of phylogenetically diverse reductive dehalogenase-homologous genes in deep subseafloor sedimentary metagenomes.</title>
        <authorList>
            <person name="Kawai M."/>
            <person name="Futagami T."/>
            <person name="Toyoda A."/>
            <person name="Takaki Y."/>
            <person name="Nishi S."/>
            <person name="Hori S."/>
            <person name="Arai W."/>
            <person name="Tsubouchi T."/>
            <person name="Morono Y."/>
            <person name="Uchiyama I."/>
            <person name="Ito T."/>
            <person name="Fujiyama A."/>
            <person name="Inagaki F."/>
            <person name="Takami H."/>
        </authorList>
    </citation>
    <scope>NUCLEOTIDE SEQUENCE</scope>
    <source>
        <strain evidence="1">Expedition CK06-06</strain>
    </source>
</reference>
<proteinExistence type="predicted"/>
<dbReference type="AlphaFoldDB" id="X1P0M2"/>
<comment type="caution">
    <text evidence="1">The sequence shown here is derived from an EMBL/GenBank/DDBJ whole genome shotgun (WGS) entry which is preliminary data.</text>
</comment>